<feature type="non-terminal residue" evidence="1">
    <location>
        <position position="184"/>
    </location>
</feature>
<reference evidence="1" key="1">
    <citation type="submission" date="2018-05" db="EMBL/GenBank/DDBJ databases">
        <authorList>
            <person name="Lanie J.A."/>
            <person name="Ng W.-L."/>
            <person name="Kazmierczak K.M."/>
            <person name="Andrzejewski T.M."/>
            <person name="Davidsen T.M."/>
            <person name="Wayne K.J."/>
            <person name="Tettelin H."/>
            <person name="Glass J.I."/>
            <person name="Rusch D."/>
            <person name="Podicherti R."/>
            <person name="Tsui H.-C.T."/>
            <person name="Winkler M.E."/>
        </authorList>
    </citation>
    <scope>NUCLEOTIDE SEQUENCE</scope>
</reference>
<dbReference type="AlphaFoldDB" id="A0A382YLW8"/>
<accession>A0A382YLW8</accession>
<name>A0A382YLW8_9ZZZZ</name>
<protein>
    <recommendedName>
        <fullName evidence="2">NurA domain-containing protein</fullName>
    </recommendedName>
</protein>
<evidence type="ECO:0000313" key="1">
    <source>
        <dbReference type="EMBL" id="SVD84080.1"/>
    </source>
</evidence>
<proteinExistence type="predicted"/>
<organism evidence="1">
    <name type="scientific">marine metagenome</name>
    <dbReference type="NCBI Taxonomy" id="408172"/>
    <lineage>
        <taxon>unclassified sequences</taxon>
        <taxon>metagenomes</taxon>
        <taxon>ecological metagenomes</taxon>
    </lineage>
</organism>
<sequence>MHDISKIFPAIKKSEKQDVFSPSDANLSETSKAIKYTEEELPVDFKDIKHNSGEVKSQFPTDIQIRAIDSTAFNLGTVEDGVVGVVRTSVIIRKPNDSKHHCERYGPNIFKITNQDKNTIYQDKFQQVFGTKPPLNSAPAIYKMVDRIRNLAERYIILEEIKNNSDALILIDGSLISHPVDTPA</sequence>
<dbReference type="EMBL" id="UINC01176787">
    <property type="protein sequence ID" value="SVD84080.1"/>
    <property type="molecule type" value="Genomic_DNA"/>
</dbReference>
<gene>
    <name evidence="1" type="ORF">METZ01_LOCUS436934</name>
</gene>
<evidence type="ECO:0008006" key="2">
    <source>
        <dbReference type="Google" id="ProtNLM"/>
    </source>
</evidence>